<dbReference type="InterPro" id="IPR027434">
    <property type="entry name" value="Homing_endonucl"/>
</dbReference>
<dbReference type="EMBL" id="MW315772">
    <property type="protein sequence ID" value="QQY84798.1"/>
    <property type="molecule type" value="Genomic_DNA"/>
</dbReference>
<dbReference type="GO" id="GO:0004519">
    <property type="term" value="F:endonuclease activity"/>
    <property type="evidence" value="ECO:0007669"/>
    <property type="project" value="UniProtKB-KW"/>
</dbReference>
<dbReference type="InterPro" id="IPR004860">
    <property type="entry name" value="LAGLIDADG_dom"/>
</dbReference>
<proteinExistence type="predicted"/>
<accession>A0A7U1G3D2</accession>
<evidence type="ECO:0000313" key="3">
    <source>
        <dbReference type="EMBL" id="QQY84798.1"/>
    </source>
</evidence>
<organism evidence="3">
    <name type="scientific">Chaetophora lobata</name>
    <dbReference type="NCBI Taxonomy" id="1249516"/>
    <lineage>
        <taxon>Eukaryota</taxon>
        <taxon>Viridiplantae</taxon>
        <taxon>Chlorophyta</taxon>
        <taxon>core chlorophytes</taxon>
        <taxon>Chlorophyceae</taxon>
        <taxon>OCC clade</taxon>
        <taxon>Chaetophorales</taxon>
        <taxon>Chaetophoraceae</taxon>
        <taxon>Chaetophora</taxon>
    </lineage>
</organism>
<dbReference type="AlphaFoldDB" id="A0A7U1G3D2"/>
<keyword evidence="1" id="KW-0732">Signal</keyword>
<dbReference type="Pfam" id="PF03161">
    <property type="entry name" value="LAGLIDADG_2"/>
    <property type="match status" value="1"/>
</dbReference>
<keyword evidence="3" id="KW-0255">Endonuclease</keyword>
<feature type="domain" description="Homing endonuclease LAGLIDADG" evidence="2">
    <location>
        <begin position="2"/>
        <end position="85"/>
    </location>
</feature>
<geneLocation type="chloroplast" evidence="3"/>
<keyword evidence="3" id="KW-0540">Nuclease</keyword>
<gene>
    <name evidence="3" type="primary">orf152</name>
</gene>
<protein>
    <submittedName>
        <fullName evidence="3">Putative site-specific DNA endonuclease</fullName>
    </submittedName>
</protein>
<name>A0A7U1G3D2_9CHLO</name>
<evidence type="ECO:0000259" key="2">
    <source>
        <dbReference type="Pfam" id="PF03161"/>
    </source>
</evidence>
<sequence length="151" mass="18050">MTRKFLNLLNPVGLAVWWCDDGSIVGDGQQGVLCMDNISKSEAEICKDYFHDVWNIDCSVAKVKSKKTPNKYYYRLYFSGENCRKIVELVTPFIPIKSMIYKTFLRYNDFELDLRWRSFLIKNYVPRFFNSARELEIFIKEHKDNRPKRLR</sequence>
<evidence type="ECO:0000256" key="1">
    <source>
        <dbReference type="SAM" id="SignalP"/>
    </source>
</evidence>
<keyword evidence="3" id="KW-0150">Chloroplast</keyword>
<keyword evidence="3" id="KW-0378">Hydrolase</keyword>
<reference evidence="3" key="1">
    <citation type="submission" date="2020-11" db="EMBL/GenBank/DDBJ databases">
        <title>The Chloroplast Genome of the Green Alga Chaetophora lobata.</title>
        <authorList>
            <person name="Liu B."/>
        </authorList>
    </citation>
    <scope>NUCLEOTIDE SEQUENCE</scope>
</reference>
<feature type="signal peptide" evidence="1">
    <location>
        <begin position="1"/>
        <end position="15"/>
    </location>
</feature>
<feature type="chain" id="PRO_5031091769" evidence="1">
    <location>
        <begin position="16"/>
        <end position="151"/>
    </location>
</feature>
<dbReference type="SUPFAM" id="SSF55608">
    <property type="entry name" value="Homing endonucleases"/>
    <property type="match status" value="1"/>
</dbReference>
<keyword evidence="3" id="KW-0934">Plastid</keyword>
<dbReference type="Gene3D" id="3.10.28.10">
    <property type="entry name" value="Homing endonucleases"/>
    <property type="match status" value="1"/>
</dbReference>